<evidence type="ECO:0000259" key="8">
    <source>
        <dbReference type="PROSITE" id="PS50217"/>
    </source>
</evidence>
<evidence type="ECO:0000256" key="4">
    <source>
        <dbReference type="ARBA" id="ARBA00023163"/>
    </source>
</evidence>
<keyword evidence="4" id="KW-0804">Transcription</keyword>
<dbReference type="InterPro" id="IPR052470">
    <property type="entry name" value="ER_Stress-Reg_TF"/>
</dbReference>
<accession>A0A914YEL7</accession>
<dbReference type="GO" id="GO:0000977">
    <property type="term" value="F:RNA polymerase II transcription regulatory region sequence-specific DNA binding"/>
    <property type="evidence" value="ECO:0007669"/>
    <property type="project" value="TreeGrafter"/>
</dbReference>
<evidence type="ECO:0000256" key="2">
    <source>
        <dbReference type="ARBA" id="ARBA00023015"/>
    </source>
</evidence>
<sequence>MAPNIVIFPAQPSSLSSAVNGSQRPLKRPVSVRPQYIHTITPGVPPKIARIAPVPIQKRPMGAEQQAQLKKKPTPPESSTDLNSITSLLAEKEEKPSSGPRKRQNLSHLSQEERQRRRMMMNRVAAQTARDRKKSRHEKLEEAVRDLIAETRYLRGKCSDLEKKLHEANEIIARNSRLPSPVTNSVGCIDDTIESAAFICGPQPRERVSSMHQSLPSLMDVTSTNAMKLQKLMKILLKFLTVTSHKSHKLSKNCSKNSLKPQATLISTNSVMTFLTKASPISTILQQRQLLRILLVLKKFKSRKIPN</sequence>
<organism evidence="9 10">
    <name type="scientific">Panagrolaimus superbus</name>
    <dbReference type="NCBI Taxonomy" id="310955"/>
    <lineage>
        <taxon>Eukaryota</taxon>
        <taxon>Metazoa</taxon>
        <taxon>Ecdysozoa</taxon>
        <taxon>Nematoda</taxon>
        <taxon>Chromadorea</taxon>
        <taxon>Rhabditida</taxon>
        <taxon>Tylenchina</taxon>
        <taxon>Panagrolaimomorpha</taxon>
        <taxon>Panagrolaimoidea</taxon>
        <taxon>Panagrolaimidae</taxon>
        <taxon>Panagrolaimus</taxon>
    </lineage>
</organism>
<keyword evidence="2" id="KW-0805">Transcription regulation</keyword>
<dbReference type="SMART" id="SM00338">
    <property type="entry name" value="BRLZ"/>
    <property type="match status" value="1"/>
</dbReference>
<dbReference type="SUPFAM" id="SSF57959">
    <property type="entry name" value="Leucine zipper domain"/>
    <property type="match status" value="1"/>
</dbReference>
<dbReference type="AlphaFoldDB" id="A0A914YEL7"/>
<dbReference type="GO" id="GO:0005634">
    <property type="term" value="C:nucleus"/>
    <property type="evidence" value="ECO:0007669"/>
    <property type="project" value="TreeGrafter"/>
</dbReference>
<keyword evidence="9" id="KW-1185">Reference proteome</keyword>
<proteinExistence type="predicted"/>
<feature type="domain" description="BZIP" evidence="8">
    <location>
        <begin position="112"/>
        <end position="175"/>
    </location>
</feature>
<dbReference type="PROSITE" id="PS50217">
    <property type="entry name" value="BZIP"/>
    <property type="match status" value="1"/>
</dbReference>
<reference evidence="10" key="1">
    <citation type="submission" date="2022-11" db="UniProtKB">
        <authorList>
            <consortium name="WormBaseParasite"/>
        </authorList>
    </citation>
    <scope>IDENTIFICATION</scope>
</reference>
<dbReference type="InterPro" id="IPR004827">
    <property type="entry name" value="bZIP"/>
</dbReference>
<keyword evidence="5" id="KW-0539">Nucleus</keyword>
<evidence type="ECO:0000313" key="10">
    <source>
        <dbReference type="WBParaSite" id="PSU_v2.g1790.t1"/>
    </source>
</evidence>
<evidence type="ECO:0000256" key="6">
    <source>
        <dbReference type="ARBA" id="ARBA00040165"/>
    </source>
</evidence>
<dbReference type="Pfam" id="PF00170">
    <property type="entry name" value="bZIP_1"/>
    <property type="match status" value="1"/>
</dbReference>
<dbReference type="GO" id="GO:0000981">
    <property type="term" value="F:DNA-binding transcription factor activity, RNA polymerase II-specific"/>
    <property type="evidence" value="ECO:0007669"/>
    <property type="project" value="TreeGrafter"/>
</dbReference>
<dbReference type="PANTHER" id="PTHR46542:SF1">
    <property type="entry name" value="X-BOX BINDING PROTEIN 1"/>
    <property type="match status" value="1"/>
</dbReference>
<dbReference type="WBParaSite" id="PSU_v2.g1790.t1">
    <property type="protein sequence ID" value="PSU_v2.g1790.t1"/>
    <property type="gene ID" value="PSU_v2.g1790"/>
</dbReference>
<dbReference type="Gene3D" id="1.20.5.170">
    <property type="match status" value="1"/>
</dbReference>
<evidence type="ECO:0000313" key="9">
    <source>
        <dbReference type="Proteomes" id="UP000887577"/>
    </source>
</evidence>
<dbReference type="InterPro" id="IPR046347">
    <property type="entry name" value="bZIP_sf"/>
</dbReference>
<dbReference type="PANTHER" id="PTHR46542">
    <property type="entry name" value="X-BOX BINDING PROTEIN 1"/>
    <property type="match status" value="1"/>
</dbReference>
<protein>
    <recommendedName>
        <fullName evidence="6">X-box-binding protein 1</fullName>
    </recommendedName>
</protein>
<evidence type="ECO:0000256" key="3">
    <source>
        <dbReference type="ARBA" id="ARBA00023125"/>
    </source>
</evidence>
<name>A0A914YEL7_9BILA</name>
<keyword evidence="3" id="KW-0238">DNA-binding</keyword>
<feature type="region of interest" description="Disordered" evidence="7">
    <location>
        <begin position="59"/>
        <end position="116"/>
    </location>
</feature>
<dbReference type="Proteomes" id="UP000887577">
    <property type="component" value="Unplaced"/>
</dbReference>
<feature type="compositionally biased region" description="Polar residues" evidence="7">
    <location>
        <begin position="77"/>
        <end position="87"/>
    </location>
</feature>
<evidence type="ECO:0000256" key="1">
    <source>
        <dbReference type="ARBA" id="ARBA00022843"/>
    </source>
</evidence>
<keyword evidence="1" id="KW-0832">Ubl conjugation</keyword>
<evidence type="ECO:0000256" key="7">
    <source>
        <dbReference type="SAM" id="MobiDB-lite"/>
    </source>
</evidence>
<evidence type="ECO:0000256" key="5">
    <source>
        <dbReference type="ARBA" id="ARBA00023242"/>
    </source>
</evidence>